<dbReference type="RefSeq" id="WP_216310297.1">
    <property type="nucleotide sequence ID" value="NZ_JAEEFW010000002.1"/>
</dbReference>
<dbReference type="InterPro" id="IPR041685">
    <property type="entry name" value="AAA_GajA/Old/RecF-like"/>
</dbReference>
<comment type="caution">
    <text evidence="3">The sequence shown here is derived from an EMBL/GenBank/DDBJ whole genome shotgun (WGS) entry which is preliminary data.</text>
</comment>
<evidence type="ECO:0000313" key="4">
    <source>
        <dbReference type="Proteomes" id="UP000787568"/>
    </source>
</evidence>
<dbReference type="InterPro" id="IPR051396">
    <property type="entry name" value="Bact_Antivir_Def_Nuclease"/>
</dbReference>
<accession>A0AAJ0ZGZ9</accession>
<organism evidence="3 4">
    <name type="scientific">Pseudomonas chlororaphis subsp. aurantiaca</name>
    <dbReference type="NCBI Taxonomy" id="86192"/>
    <lineage>
        <taxon>Bacteria</taxon>
        <taxon>Pseudomonadati</taxon>
        <taxon>Pseudomonadota</taxon>
        <taxon>Gammaproteobacteria</taxon>
        <taxon>Pseudomonadales</taxon>
        <taxon>Pseudomonadaceae</taxon>
        <taxon>Pseudomonas</taxon>
    </lineage>
</organism>
<evidence type="ECO:0000259" key="1">
    <source>
        <dbReference type="Pfam" id="PF12476"/>
    </source>
</evidence>
<dbReference type="EMBL" id="JAEEFW010000002">
    <property type="protein sequence ID" value="MBU4632384.1"/>
    <property type="molecule type" value="Genomic_DNA"/>
</dbReference>
<protein>
    <submittedName>
        <fullName evidence="3">AAA family ATPase</fullName>
    </submittedName>
</protein>
<dbReference type="InterPro" id="IPR014592">
    <property type="entry name" value="P-loop_UCP034888"/>
</dbReference>
<dbReference type="PANTHER" id="PTHR43581">
    <property type="entry name" value="ATP/GTP PHOSPHATASE"/>
    <property type="match status" value="1"/>
</dbReference>
<dbReference type="AlphaFoldDB" id="A0AAJ0ZGZ9"/>
<dbReference type="Pfam" id="PF13175">
    <property type="entry name" value="AAA_15"/>
    <property type="match status" value="1"/>
</dbReference>
<gene>
    <name evidence="3" type="ORF">I8747_06090</name>
</gene>
<evidence type="ECO:0000313" key="3">
    <source>
        <dbReference type="EMBL" id="MBU4632384.1"/>
    </source>
</evidence>
<evidence type="ECO:0000259" key="2">
    <source>
        <dbReference type="Pfam" id="PF13175"/>
    </source>
</evidence>
<dbReference type="InterPro" id="IPR022532">
    <property type="entry name" value="DUF3696"/>
</dbReference>
<sequence length="497" mass="57037">MSITNLKIENFKKFEILDINLKKPITLIYGENSSGKSSVLKALLGLVQTFSKNNKYETWNAQGELVDLGSYKDYIKDHNIKNKFSISIQSSDFSPYEFKYKKGSKRKHITEQKFTYEYDKLTSQARIYSFLETTFTEDMSPVSEIIDLGTKTPIGPYPEIFTSIKITKPKTRSHYNFTADPLSVKSLYGNPEHFSKSFQTAFDTTHTSTEVQYEQRLNISPVNEKRKIDETSFFKLRLYEKSINETESILSKIHYLGPIRMSPLRSYKLTSHTSIVGPGGEFTPLVLSYILKRSQQDRTKNKIYKQRYEKFKSWFQMIFPGYEVNVEPSEDVVRIKISYAGRTDSITDVGFGFSQILPILVQAAALEPGDTLVVEQPELHLHPKAQVAFAFFLTEASKSGVRFIIETHSEHILKGLQLNVSQYHLDNEQGFSPSHLKIYYFHKEGTTSEMTLNQWGEIDGGWPEGFFDESYKISSTIVKNKISSMNSNNKKENSSES</sequence>
<feature type="domain" description="Endonuclease GajA/Old nuclease/RecF-like AAA" evidence="2">
    <location>
        <begin position="1"/>
        <end position="412"/>
    </location>
</feature>
<feature type="domain" description="DUF3696" evidence="1">
    <location>
        <begin position="433"/>
        <end position="470"/>
    </location>
</feature>
<dbReference type="Pfam" id="PF12476">
    <property type="entry name" value="DUF3696"/>
    <property type="match status" value="1"/>
</dbReference>
<dbReference type="PANTHER" id="PTHR43581:SF2">
    <property type="entry name" value="EXCINUCLEASE ATPASE SUBUNIT"/>
    <property type="match status" value="1"/>
</dbReference>
<dbReference type="Proteomes" id="UP000787568">
    <property type="component" value="Unassembled WGS sequence"/>
</dbReference>
<dbReference type="PIRSF" id="PIRSF034888">
    <property type="entry name" value="P-loop_UCP034888"/>
    <property type="match status" value="1"/>
</dbReference>
<name>A0AAJ0ZGZ9_9PSED</name>
<reference evidence="3" key="1">
    <citation type="submission" date="2020-12" db="EMBL/GenBank/DDBJ databases">
        <title>Generalized mutagenesis with transposon Tn5. A laboratory procedure for the identification of genes responsible for a bacterial phenotype and its regulation, illustrated with phenazine production in Pseudomonas chlororaphis.</title>
        <authorList>
            <person name="Muzio F."/>
            <person name="Sobrero P."/>
            <person name="Agaras B."/>
            <person name="Valverde C."/>
        </authorList>
    </citation>
    <scope>NUCLEOTIDE SEQUENCE</scope>
    <source>
        <strain evidence="3">SMMP3</strain>
    </source>
</reference>
<proteinExistence type="predicted"/>